<accession>A0A9P9I8P2</accession>
<dbReference type="Proteomes" id="UP000700596">
    <property type="component" value="Unassembled WGS sequence"/>
</dbReference>
<sequence length="209" mass="23773">YLWIDSLCIIQDDVEDWQKEAAKMSSIFQFADIVLSAASAMNATEGLGINSSFEPALALEITSTDTRRNESQSEKWHMRNLYSSMLPRFIALSPIGARGWIFQELLLAQRVLYIYKGQLVWQCHCLIETEDCGVSTTSNISLEPDIRGGGKSMHEWWRLMDDFLSRDFTKAEDTIPALAGLIDLWQISTGDTSVLGLWQNDLPLHMCWF</sequence>
<dbReference type="PANTHER" id="PTHR33112">
    <property type="entry name" value="DOMAIN PROTEIN, PUTATIVE-RELATED"/>
    <property type="match status" value="1"/>
</dbReference>
<keyword evidence="3" id="KW-1185">Reference proteome</keyword>
<comment type="caution">
    <text evidence="2">The sequence shown here is derived from an EMBL/GenBank/DDBJ whole genome shotgun (WGS) entry which is preliminary data.</text>
</comment>
<evidence type="ECO:0000313" key="3">
    <source>
        <dbReference type="Proteomes" id="UP000700596"/>
    </source>
</evidence>
<dbReference type="AlphaFoldDB" id="A0A9P9I8P2"/>
<reference evidence="2" key="1">
    <citation type="journal article" date="2021" name="Nat. Commun.">
        <title>Genetic determinants of endophytism in the Arabidopsis root mycobiome.</title>
        <authorList>
            <person name="Mesny F."/>
            <person name="Miyauchi S."/>
            <person name="Thiergart T."/>
            <person name="Pickel B."/>
            <person name="Atanasova L."/>
            <person name="Karlsson M."/>
            <person name="Huettel B."/>
            <person name="Barry K.W."/>
            <person name="Haridas S."/>
            <person name="Chen C."/>
            <person name="Bauer D."/>
            <person name="Andreopoulos W."/>
            <person name="Pangilinan J."/>
            <person name="LaButti K."/>
            <person name="Riley R."/>
            <person name="Lipzen A."/>
            <person name="Clum A."/>
            <person name="Drula E."/>
            <person name="Henrissat B."/>
            <person name="Kohler A."/>
            <person name="Grigoriev I.V."/>
            <person name="Martin F.M."/>
            <person name="Hacquard S."/>
        </authorList>
    </citation>
    <scope>NUCLEOTIDE SEQUENCE</scope>
    <source>
        <strain evidence="2">MPI-CAGE-CH-0243</strain>
    </source>
</reference>
<gene>
    <name evidence="2" type="ORF">B0J11DRAFT_410748</name>
</gene>
<dbReference type="OrthoDB" id="2958217at2759"/>
<name>A0A9P9I8P2_9PLEO</name>
<protein>
    <recommendedName>
        <fullName evidence="1">Heterokaryon incompatibility domain-containing protein</fullName>
    </recommendedName>
</protein>
<dbReference type="Pfam" id="PF06985">
    <property type="entry name" value="HET"/>
    <property type="match status" value="1"/>
</dbReference>
<dbReference type="EMBL" id="JAGMWT010000027">
    <property type="protein sequence ID" value="KAH7110584.1"/>
    <property type="molecule type" value="Genomic_DNA"/>
</dbReference>
<feature type="non-terminal residue" evidence="2">
    <location>
        <position position="209"/>
    </location>
</feature>
<organism evidence="2 3">
    <name type="scientific">Dendryphion nanum</name>
    <dbReference type="NCBI Taxonomy" id="256645"/>
    <lineage>
        <taxon>Eukaryota</taxon>
        <taxon>Fungi</taxon>
        <taxon>Dikarya</taxon>
        <taxon>Ascomycota</taxon>
        <taxon>Pezizomycotina</taxon>
        <taxon>Dothideomycetes</taxon>
        <taxon>Pleosporomycetidae</taxon>
        <taxon>Pleosporales</taxon>
        <taxon>Torulaceae</taxon>
        <taxon>Dendryphion</taxon>
    </lineage>
</organism>
<evidence type="ECO:0000259" key="1">
    <source>
        <dbReference type="Pfam" id="PF06985"/>
    </source>
</evidence>
<evidence type="ECO:0000313" key="2">
    <source>
        <dbReference type="EMBL" id="KAH7110584.1"/>
    </source>
</evidence>
<feature type="domain" description="Heterokaryon incompatibility" evidence="1">
    <location>
        <begin position="1"/>
        <end position="104"/>
    </location>
</feature>
<proteinExistence type="predicted"/>
<dbReference type="InterPro" id="IPR010730">
    <property type="entry name" value="HET"/>
</dbReference>
<feature type="non-terminal residue" evidence="2">
    <location>
        <position position="1"/>
    </location>
</feature>
<dbReference type="PANTHER" id="PTHR33112:SF16">
    <property type="entry name" value="HETEROKARYON INCOMPATIBILITY DOMAIN-CONTAINING PROTEIN"/>
    <property type="match status" value="1"/>
</dbReference>